<proteinExistence type="predicted"/>
<feature type="domain" description="BED-type" evidence="11">
    <location>
        <begin position="23"/>
        <end position="77"/>
    </location>
</feature>
<dbReference type="SUPFAM" id="SSF53098">
    <property type="entry name" value="Ribonuclease H-like"/>
    <property type="match status" value="1"/>
</dbReference>
<evidence type="ECO:0000313" key="12">
    <source>
        <dbReference type="EMBL" id="KAK1432850.1"/>
    </source>
</evidence>
<evidence type="ECO:0000256" key="2">
    <source>
        <dbReference type="ARBA" id="ARBA00022723"/>
    </source>
</evidence>
<evidence type="ECO:0000256" key="3">
    <source>
        <dbReference type="ARBA" id="ARBA00022771"/>
    </source>
</evidence>
<dbReference type="InterPro" id="IPR052035">
    <property type="entry name" value="ZnF_BED_domain_contain"/>
</dbReference>
<comment type="subcellular location">
    <subcellularLocation>
        <location evidence="1">Nucleus</location>
    </subcellularLocation>
</comment>
<evidence type="ECO:0000256" key="8">
    <source>
        <dbReference type="ARBA" id="ARBA00023242"/>
    </source>
</evidence>
<dbReference type="PANTHER" id="PTHR46481:SF10">
    <property type="entry name" value="ZINC FINGER BED DOMAIN-CONTAINING PROTEIN 39"/>
    <property type="match status" value="1"/>
</dbReference>
<keyword evidence="4" id="KW-0862">Zinc</keyword>
<gene>
    <name evidence="12" type="ORF">QVD17_09752</name>
</gene>
<evidence type="ECO:0000256" key="6">
    <source>
        <dbReference type="ARBA" id="ARBA00023125"/>
    </source>
</evidence>
<evidence type="ECO:0000256" key="10">
    <source>
        <dbReference type="SAM" id="MobiDB-lite"/>
    </source>
</evidence>
<evidence type="ECO:0000256" key="1">
    <source>
        <dbReference type="ARBA" id="ARBA00004123"/>
    </source>
</evidence>
<sequence>MSQSSINVGTSTSNDVVRIIPTKRNQDIWKHYDMCELSSGVQKARCKYCGKFYQKDANSSLRNHVEKPSCKVLQREGAPGQASMANGGNLFVYNVDAVREEFGNLVIKKSLPFGHFDNEDITRAIQRTLQPRYTHNFDLLAWWKGKEDQFPILASMARDLLTVQASTVASESAFSISGRVISTRRTRLTAPAVEMSICLKDYLDANDRAQDKRSLEAELDNEAELYENEVDGGVTNPMTDEEEDGSGSGEED</sequence>
<evidence type="ECO:0000256" key="7">
    <source>
        <dbReference type="ARBA" id="ARBA00023163"/>
    </source>
</evidence>
<evidence type="ECO:0000259" key="11">
    <source>
        <dbReference type="PROSITE" id="PS50808"/>
    </source>
</evidence>
<dbReference type="AlphaFoldDB" id="A0AAD8L7Z7"/>
<dbReference type="EMBL" id="JAUHHV010000002">
    <property type="protein sequence ID" value="KAK1432850.1"/>
    <property type="molecule type" value="Genomic_DNA"/>
</dbReference>
<comment type="caution">
    <text evidence="12">The sequence shown here is derived from an EMBL/GenBank/DDBJ whole genome shotgun (WGS) entry which is preliminary data.</text>
</comment>
<dbReference type="InterPro" id="IPR003656">
    <property type="entry name" value="Znf_BED"/>
</dbReference>
<dbReference type="InterPro" id="IPR008906">
    <property type="entry name" value="HATC_C_dom"/>
</dbReference>
<keyword evidence="3 9" id="KW-0863">Zinc-finger</keyword>
<dbReference type="GO" id="GO:0046983">
    <property type="term" value="F:protein dimerization activity"/>
    <property type="evidence" value="ECO:0007669"/>
    <property type="project" value="InterPro"/>
</dbReference>
<dbReference type="Proteomes" id="UP001229421">
    <property type="component" value="Unassembled WGS sequence"/>
</dbReference>
<name>A0AAD8L7Z7_TARER</name>
<dbReference type="GO" id="GO:0005634">
    <property type="term" value="C:nucleus"/>
    <property type="evidence" value="ECO:0007669"/>
    <property type="project" value="UniProtKB-SubCell"/>
</dbReference>
<dbReference type="PANTHER" id="PTHR46481">
    <property type="entry name" value="ZINC FINGER BED DOMAIN-CONTAINING PROTEIN 4"/>
    <property type="match status" value="1"/>
</dbReference>
<dbReference type="InterPro" id="IPR012337">
    <property type="entry name" value="RNaseH-like_sf"/>
</dbReference>
<keyword evidence="8" id="KW-0539">Nucleus</keyword>
<feature type="compositionally biased region" description="Acidic residues" evidence="10">
    <location>
        <begin position="239"/>
        <end position="252"/>
    </location>
</feature>
<dbReference type="GO" id="GO:0003677">
    <property type="term" value="F:DNA binding"/>
    <property type="evidence" value="ECO:0007669"/>
    <property type="project" value="UniProtKB-KW"/>
</dbReference>
<evidence type="ECO:0000256" key="9">
    <source>
        <dbReference type="PROSITE-ProRule" id="PRU00027"/>
    </source>
</evidence>
<keyword evidence="6" id="KW-0238">DNA-binding</keyword>
<organism evidence="12 13">
    <name type="scientific">Tagetes erecta</name>
    <name type="common">African marigold</name>
    <dbReference type="NCBI Taxonomy" id="13708"/>
    <lineage>
        <taxon>Eukaryota</taxon>
        <taxon>Viridiplantae</taxon>
        <taxon>Streptophyta</taxon>
        <taxon>Embryophyta</taxon>
        <taxon>Tracheophyta</taxon>
        <taxon>Spermatophyta</taxon>
        <taxon>Magnoliopsida</taxon>
        <taxon>eudicotyledons</taxon>
        <taxon>Gunneridae</taxon>
        <taxon>Pentapetalae</taxon>
        <taxon>asterids</taxon>
        <taxon>campanulids</taxon>
        <taxon>Asterales</taxon>
        <taxon>Asteraceae</taxon>
        <taxon>Asteroideae</taxon>
        <taxon>Heliantheae alliance</taxon>
        <taxon>Tageteae</taxon>
        <taxon>Tagetes</taxon>
    </lineage>
</organism>
<feature type="region of interest" description="Disordered" evidence="10">
    <location>
        <begin position="219"/>
        <end position="252"/>
    </location>
</feature>
<dbReference type="Pfam" id="PF05699">
    <property type="entry name" value="Dimer_Tnp_hAT"/>
    <property type="match status" value="1"/>
</dbReference>
<keyword evidence="13" id="KW-1185">Reference proteome</keyword>
<accession>A0AAD8L7Z7</accession>
<reference evidence="12" key="1">
    <citation type="journal article" date="2023" name="bioRxiv">
        <title>Improved chromosome-level genome assembly for marigold (Tagetes erecta).</title>
        <authorList>
            <person name="Jiang F."/>
            <person name="Yuan L."/>
            <person name="Wang S."/>
            <person name="Wang H."/>
            <person name="Xu D."/>
            <person name="Wang A."/>
            <person name="Fan W."/>
        </authorList>
    </citation>
    <scope>NUCLEOTIDE SEQUENCE</scope>
    <source>
        <strain evidence="12">WSJ</strain>
        <tissue evidence="12">Leaf</tissue>
    </source>
</reference>
<keyword evidence="2" id="KW-0479">Metal-binding</keyword>
<evidence type="ECO:0000256" key="5">
    <source>
        <dbReference type="ARBA" id="ARBA00023015"/>
    </source>
</evidence>
<keyword evidence="5" id="KW-0805">Transcription regulation</keyword>
<keyword evidence="7" id="KW-0804">Transcription</keyword>
<dbReference type="GO" id="GO:0008270">
    <property type="term" value="F:zinc ion binding"/>
    <property type="evidence" value="ECO:0007669"/>
    <property type="project" value="UniProtKB-KW"/>
</dbReference>
<evidence type="ECO:0000256" key="4">
    <source>
        <dbReference type="ARBA" id="ARBA00022833"/>
    </source>
</evidence>
<dbReference type="PROSITE" id="PS50808">
    <property type="entry name" value="ZF_BED"/>
    <property type="match status" value="1"/>
</dbReference>
<feature type="compositionally biased region" description="Acidic residues" evidence="10">
    <location>
        <begin position="219"/>
        <end position="230"/>
    </location>
</feature>
<evidence type="ECO:0000313" key="13">
    <source>
        <dbReference type="Proteomes" id="UP001229421"/>
    </source>
</evidence>
<protein>
    <recommendedName>
        <fullName evidence="11">BED-type domain-containing protein</fullName>
    </recommendedName>
</protein>